<dbReference type="Proteomes" id="UP001054945">
    <property type="component" value="Unassembled WGS sequence"/>
</dbReference>
<dbReference type="AlphaFoldDB" id="A0AAV4PJI6"/>
<sequence length="80" mass="8779">MKLQHVTTSITSSSKEKRIAFRNYFRSAILNTTLCAGRFIIPPTPAASENTAVCPHAPASISLQRRPRSSTQSAPPHPNY</sequence>
<gene>
    <name evidence="2" type="ORF">CEXT_617781</name>
</gene>
<keyword evidence="3" id="KW-1185">Reference proteome</keyword>
<evidence type="ECO:0000313" key="3">
    <source>
        <dbReference type="Proteomes" id="UP001054945"/>
    </source>
</evidence>
<name>A0AAV4PJI6_CAEEX</name>
<organism evidence="2 3">
    <name type="scientific">Caerostris extrusa</name>
    <name type="common">Bark spider</name>
    <name type="synonym">Caerostris bankana</name>
    <dbReference type="NCBI Taxonomy" id="172846"/>
    <lineage>
        <taxon>Eukaryota</taxon>
        <taxon>Metazoa</taxon>
        <taxon>Ecdysozoa</taxon>
        <taxon>Arthropoda</taxon>
        <taxon>Chelicerata</taxon>
        <taxon>Arachnida</taxon>
        <taxon>Araneae</taxon>
        <taxon>Araneomorphae</taxon>
        <taxon>Entelegynae</taxon>
        <taxon>Araneoidea</taxon>
        <taxon>Araneidae</taxon>
        <taxon>Caerostris</taxon>
    </lineage>
</organism>
<evidence type="ECO:0000313" key="2">
    <source>
        <dbReference type="EMBL" id="GIX97284.1"/>
    </source>
</evidence>
<proteinExistence type="predicted"/>
<feature type="region of interest" description="Disordered" evidence="1">
    <location>
        <begin position="58"/>
        <end position="80"/>
    </location>
</feature>
<accession>A0AAV4PJI6</accession>
<evidence type="ECO:0000256" key="1">
    <source>
        <dbReference type="SAM" id="MobiDB-lite"/>
    </source>
</evidence>
<protein>
    <submittedName>
        <fullName evidence="2">Uncharacterized protein</fullName>
    </submittedName>
</protein>
<dbReference type="EMBL" id="BPLR01004763">
    <property type="protein sequence ID" value="GIX97284.1"/>
    <property type="molecule type" value="Genomic_DNA"/>
</dbReference>
<comment type="caution">
    <text evidence="2">The sequence shown here is derived from an EMBL/GenBank/DDBJ whole genome shotgun (WGS) entry which is preliminary data.</text>
</comment>
<reference evidence="2 3" key="1">
    <citation type="submission" date="2021-06" db="EMBL/GenBank/DDBJ databases">
        <title>Caerostris extrusa draft genome.</title>
        <authorList>
            <person name="Kono N."/>
            <person name="Arakawa K."/>
        </authorList>
    </citation>
    <scope>NUCLEOTIDE SEQUENCE [LARGE SCALE GENOMIC DNA]</scope>
</reference>